<dbReference type="EMBL" id="JARKIK010000620">
    <property type="protein sequence ID" value="KAK8720284.1"/>
    <property type="molecule type" value="Genomic_DNA"/>
</dbReference>
<feature type="domain" description="Dynein heavy chain C-terminal" evidence="2">
    <location>
        <begin position="55"/>
        <end position="100"/>
    </location>
</feature>
<accession>A0AAW0VVF2</accession>
<dbReference type="InterPro" id="IPR041228">
    <property type="entry name" value="Dynein_C"/>
</dbReference>
<organism evidence="3 4">
    <name type="scientific">Cherax quadricarinatus</name>
    <name type="common">Australian red claw crayfish</name>
    <dbReference type="NCBI Taxonomy" id="27406"/>
    <lineage>
        <taxon>Eukaryota</taxon>
        <taxon>Metazoa</taxon>
        <taxon>Ecdysozoa</taxon>
        <taxon>Arthropoda</taxon>
        <taxon>Crustacea</taxon>
        <taxon>Multicrustacea</taxon>
        <taxon>Malacostraca</taxon>
        <taxon>Eumalacostraca</taxon>
        <taxon>Eucarida</taxon>
        <taxon>Decapoda</taxon>
        <taxon>Pleocyemata</taxon>
        <taxon>Astacidea</taxon>
        <taxon>Parastacoidea</taxon>
        <taxon>Parastacidae</taxon>
        <taxon>Cherax</taxon>
    </lineage>
</organism>
<sequence>GITKENREPRTEHGKSTKAVNKTDAELLYEADSLQETHGEVIGLNTKDSIMKWHELGRSGLSVSGIWLVGASWNSASNELEEPWSQELMEQLPILNMVPVVCLDNGSYTARRPTSLCTTARSFSLSHPPTSAVEDPCDVDNLKQTDFARVTDVAPTLATTSRDVPGISEVHTANLSDDLLKQSDHLSLDSYYGDEMTASSRSEMPSSTRSKYYDCPVYEGGPDS</sequence>
<name>A0AAW0VVF2_CHEQU</name>
<protein>
    <recommendedName>
        <fullName evidence="2">Dynein heavy chain C-terminal domain-containing protein</fullName>
    </recommendedName>
</protein>
<dbReference type="Proteomes" id="UP001445076">
    <property type="component" value="Unassembled WGS sequence"/>
</dbReference>
<keyword evidence="4" id="KW-1185">Reference proteome</keyword>
<feature type="region of interest" description="Disordered" evidence="1">
    <location>
        <begin position="196"/>
        <end position="224"/>
    </location>
</feature>
<feature type="region of interest" description="Disordered" evidence="1">
    <location>
        <begin position="1"/>
        <end position="21"/>
    </location>
</feature>
<gene>
    <name evidence="3" type="ORF">OTU49_013439</name>
</gene>
<evidence type="ECO:0000259" key="2">
    <source>
        <dbReference type="Pfam" id="PF18199"/>
    </source>
</evidence>
<reference evidence="3 4" key="1">
    <citation type="journal article" date="2024" name="BMC Genomics">
        <title>Genome assembly of redclaw crayfish (Cherax quadricarinatus) provides insights into its immune adaptation and hypoxia tolerance.</title>
        <authorList>
            <person name="Liu Z."/>
            <person name="Zheng J."/>
            <person name="Li H."/>
            <person name="Fang K."/>
            <person name="Wang S."/>
            <person name="He J."/>
            <person name="Zhou D."/>
            <person name="Weng S."/>
            <person name="Chi M."/>
            <person name="Gu Z."/>
            <person name="He J."/>
            <person name="Li F."/>
            <person name="Wang M."/>
        </authorList>
    </citation>
    <scope>NUCLEOTIDE SEQUENCE [LARGE SCALE GENOMIC DNA]</scope>
    <source>
        <strain evidence="3">ZL_2023a</strain>
    </source>
</reference>
<feature type="non-terminal residue" evidence="3">
    <location>
        <position position="224"/>
    </location>
</feature>
<feature type="non-terminal residue" evidence="3">
    <location>
        <position position="1"/>
    </location>
</feature>
<feature type="compositionally biased region" description="Low complexity" evidence="1">
    <location>
        <begin position="196"/>
        <end position="210"/>
    </location>
</feature>
<comment type="caution">
    <text evidence="3">The sequence shown here is derived from an EMBL/GenBank/DDBJ whole genome shotgun (WGS) entry which is preliminary data.</text>
</comment>
<evidence type="ECO:0000256" key="1">
    <source>
        <dbReference type="SAM" id="MobiDB-lite"/>
    </source>
</evidence>
<proteinExistence type="predicted"/>
<evidence type="ECO:0000313" key="3">
    <source>
        <dbReference type="EMBL" id="KAK8720284.1"/>
    </source>
</evidence>
<dbReference type="AlphaFoldDB" id="A0AAW0VVF2"/>
<dbReference type="Pfam" id="PF18199">
    <property type="entry name" value="Dynein_C"/>
    <property type="match status" value="1"/>
</dbReference>
<evidence type="ECO:0000313" key="4">
    <source>
        <dbReference type="Proteomes" id="UP001445076"/>
    </source>
</evidence>